<dbReference type="Proteomes" id="UP000095746">
    <property type="component" value="Unassembled WGS sequence"/>
</dbReference>
<protein>
    <submittedName>
        <fullName evidence="8">Glutathione transport system permease protein gsiD</fullName>
    </submittedName>
</protein>
<dbReference type="PANTHER" id="PTHR43386:SF1">
    <property type="entry name" value="D,D-DIPEPTIDE TRANSPORT SYSTEM PERMEASE PROTEIN DDPC-RELATED"/>
    <property type="match status" value="1"/>
</dbReference>
<proteinExistence type="inferred from homology"/>
<evidence type="ECO:0000256" key="2">
    <source>
        <dbReference type="ARBA" id="ARBA00022448"/>
    </source>
</evidence>
<evidence type="ECO:0000256" key="1">
    <source>
        <dbReference type="ARBA" id="ARBA00004651"/>
    </source>
</evidence>
<dbReference type="InterPro" id="IPR000515">
    <property type="entry name" value="MetI-like"/>
</dbReference>
<name>A0A174VS72_FLAPL</name>
<evidence type="ECO:0000313" key="8">
    <source>
        <dbReference type="EMBL" id="CUO11665.1"/>
    </source>
</evidence>
<keyword evidence="6 7" id="KW-0472">Membrane</keyword>
<dbReference type="InterPro" id="IPR035906">
    <property type="entry name" value="MetI-like_sf"/>
</dbReference>
<accession>A0A174VS72</accession>
<dbReference type="GO" id="GO:0005886">
    <property type="term" value="C:plasma membrane"/>
    <property type="evidence" value="ECO:0007669"/>
    <property type="project" value="UniProtKB-SubCell"/>
</dbReference>
<dbReference type="AlphaFoldDB" id="A0A174VS72"/>
<evidence type="ECO:0000313" key="9">
    <source>
        <dbReference type="Proteomes" id="UP000095746"/>
    </source>
</evidence>
<feature type="transmembrane region" description="Helical" evidence="7">
    <location>
        <begin position="193"/>
        <end position="216"/>
    </location>
</feature>
<dbReference type="Gene3D" id="1.10.3720.10">
    <property type="entry name" value="MetI-like"/>
    <property type="match status" value="1"/>
</dbReference>
<sequence length="277" mass="30604">MVFGVNKKLLKQIWPLLILLAIAVFAPAIAPWDPWEMTEPFLRPSAQHLLGTNDLGQDILSELIYGTRTSLIVGFSAALIITVFGSFIGACAAYFGGWIDAVIMVFVNVALAIPSLPLIIVLSAFLNRSIWNIILCICLTGWVGTARIVRSQTLRLKEMGFIRNCRTMGCGPFYIITQHILPNLKEIILTKGLLSVASAMLTETSISYLGLGPMASKSWGSTLNDAFRVGGIFNGYWWWYLPPIICISLTIFCFLSLKGLQAENGNSTLQNRKEKKQ</sequence>
<dbReference type="SUPFAM" id="SSF161098">
    <property type="entry name" value="MetI-like"/>
    <property type="match status" value="1"/>
</dbReference>
<dbReference type="Pfam" id="PF00528">
    <property type="entry name" value="BPD_transp_1"/>
    <property type="match status" value="1"/>
</dbReference>
<comment type="subcellular location">
    <subcellularLocation>
        <location evidence="1 7">Cell membrane</location>
        <topology evidence="1 7">Multi-pass membrane protein</topology>
    </subcellularLocation>
</comment>
<keyword evidence="4 7" id="KW-0812">Transmembrane</keyword>
<gene>
    <name evidence="8" type="primary">gsiD_3</name>
    <name evidence="8" type="ORF">ERS852411_00998</name>
</gene>
<dbReference type="InterPro" id="IPR050366">
    <property type="entry name" value="BP-dependent_transpt_permease"/>
</dbReference>
<dbReference type="GO" id="GO:0055085">
    <property type="term" value="P:transmembrane transport"/>
    <property type="evidence" value="ECO:0007669"/>
    <property type="project" value="InterPro"/>
</dbReference>
<evidence type="ECO:0000256" key="7">
    <source>
        <dbReference type="RuleBase" id="RU363032"/>
    </source>
</evidence>
<feature type="transmembrane region" description="Helical" evidence="7">
    <location>
        <begin position="71"/>
        <end position="95"/>
    </location>
</feature>
<organism evidence="8 9">
    <name type="scientific">Flavonifractor plautii</name>
    <name type="common">Fusobacterium plautii</name>
    <dbReference type="NCBI Taxonomy" id="292800"/>
    <lineage>
        <taxon>Bacteria</taxon>
        <taxon>Bacillati</taxon>
        <taxon>Bacillota</taxon>
        <taxon>Clostridia</taxon>
        <taxon>Eubacteriales</taxon>
        <taxon>Oscillospiraceae</taxon>
        <taxon>Flavonifractor</taxon>
    </lineage>
</organism>
<comment type="similarity">
    <text evidence="7">Belongs to the binding-protein-dependent transport system permease family.</text>
</comment>
<evidence type="ECO:0000256" key="6">
    <source>
        <dbReference type="ARBA" id="ARBA00023136"/>
    </source>
</evidence>
<dbReference type="CDD" id="cd06261">
    <property type="entry name" value="TM_PBP2"/>
    <property type="match status" value="1"/>
</dbReference>
<evidence type="ECO:0000256" key="5">
    <source>
        <dbReference type="ARBA" id="ARBA00022989"/>
    </source>
</evidence>
<feature type="transmembrane region" description="Helical" evidence="7">
    <location>
        <begin position="236"/>
        <end position="257"/>
    </location>
</feature>
<feature type="transmembrane region" description="Helical" evidence="7">
    <location>
        <begin position="102"/>
        <end position="124"/>
    </location>
</feature>
<feature type="transmembrane region" description="Helical" evidence="7">
    <location>
        <begin position="130"/>
        <end position="149"/>
    </location>
</feature>
<dbReference type="PANTHER" id="PTHR43386">
    <property type="entry name" value="OLIGOPEPTIDE TRANSPORT SYSTEM PERMEASE PROTEIN APPC"/>
    <property type="match status" value="1"/>
</dbReference>
<dbReference type="EMBL" id="CYZT01000046">
    <property type="protein sequence ID" value="CUO11665.1"/>
    <property type="molecule type" value="Genomic_DNA"/>
</dbReference>
<keyword evidence="2 7" id="KW-0813">Transport</keyword>
<reference evidence="8 9" key="1">
    <citation type="submission" date="2015-09" db="EMBL/GenBank/DDBJ databases">
        <authorList>
            <consortium name="Pathogen Informatics"/>
        </authorList>
    </citation>
    <scope>NUCLEOTIDE SEQUENCE [LARGE SCALE GENOMIC DNA]</scope>
    <source>
        <strain evidence="8 9">2789STDY5608854</strain>
    </source>
</reference>
<keyword evidence="5 7" id="KW-1133">Transmembrane helix</keyword>
<dbReference type="PROSITE" id="PS50928">
    <property type="entry name" value="ABC_TM1"/>
    <property type="match status" value="1"/>
</dbReference>
<evidence type="ECO:0000256" key="4">
    <source>
        <dbReference type="ARBA" id="ARBA00022692"/>
    </source>
</evidence>
<evidence type="ECO:0000256" key="3">
    <source>
        <dbReference type="ARBA" id="ARBA00022475"/>
    </source>
</evidence>
<feature type="transmembrane region" description="Helical" evidence="7">
    <location>
        <begin position="12"/>
        <end position="32"/>
    </location>
</feature>
<keyword evidence="3" id="KW-1003">Cell membrane</keyword>